<keyword evidence="6 7" id="KW-0472">Membrane</keyword>
<comment type="caution">
    <text evidence="10">The sequence shown here is derived from an EMBL/GenBank/DDBJ whole genome shotgun (WGS) entry which is preliminary data.</text>
</comment>
<name>A0ABW8I4W4_9BACI</name>
<keyword evidence="4 7" id="KW-0812">Transmembrane</keyword>
<evidence type="ECO:0000256" key="1">
    <source>
        <dbReference type="ARBA" id="ARBA00004651"/>
    </source>
</evidence>
<dbReference type="EMBL" id="JAUIYO010000001">
    <property type="protein sequence ID" value="MFK2824532.1"/>
    <property type="molecule type" value="Genomic_DNA"/>
</dbReference>
<dbReference type="InterPro" id="IPR000045">
    <property type="entry name" value="Prepilin_IV_endopep_pep"/>
</dbReference>
<feature type="transmembrane region" description="Helical" evidence="7">
    <location>
        <begin position="176"/>
        <end position="200"/>
    </location>
</feature>
<sequence>MIFIFFLYGLVFGSFFNLVGIRVPVGRSVMTPRSMCTACNHLLTARELIPVVSYVWQNRSCRVCCSPISPLYPFVEIITACLFAFAYAKFGFQLPLLKALTLISLLMIIFVSDIVYMLIPNKILLFFTYLFLIQWIFLPASMKMDVLLAGVMGGGLLILMAAVCKGGIGGGDIKLFILLGFVLGLKEFLVTFILSVWLGALGGLLGMMLGKVKRGQPFPFGPFIVVAALLVLFYGEFIFTFYLSLFHN</sequence>
<keyword evidence="5 7" id="KW-1133">Transmembrane helix</keyword>
<evidence type="ECO:0000313" key="11">
    <source>
        <dbReference type="Proteomes" id="UP001619911"/>
    </source>
</evidence>
<comment type="subcellular location">
    <subcellularLocation>
        <location evidence="1">Cell membrane</location>
        <topology evidence="1">Multi-pass membrane protein</topology>
    </subcellularLocation>
</comment>
<evidence type="ECO:0000259" key="9">
    <source>
        <dbReference type="Pfam" id="PF06750"/>
    </source>
</evidence>
<dbReference type="InterPro" id="IPR010627">
    <property type="entry name" value="Prepilin_pept_A24_N"/>
</dbReference>
<feature type="transmembrane region" description="Helical" evidence="7">
    <location>
        <begin position="146"/>
        <end position="164"/>
    </location>
</feature>
<dbReference type="InterPro" id="IPR050882">
    <property type="entry name" value="Prepilin_peptidase/N-MTase"/>
</dbReference>
<evidence type="ECO:0000256" key="5">
    <source>
        <dbReference type="ARBA" id="ARBA00022989"/>
    </source>
</evidence>
<dbReference type="PANTHER" id="PTHR30487">
    <property type="entry name" value="TYPE 4 PREPILIN-LIKE PROTEINS LEADER PEPTIDE-PROCESSING ENZYME"/>
    <property type="match status" value="1"/>
</dbReference>
<feature type="domain" description="Prepilin type IV endopeptidase peptidase" evidence="8">
    <location>
        <begin position="101"/>
        <end position="202"/>
    </location>
</feature>
<keyword evidence="11" id="KW-1185">Reference proteome</keyword>
<accession>A0ABW8I4W4</accession>
<gene>
    <name evidence="10" type="ORF">QYG89_02315</name>
</gene>
<dbReference type="Pfam" id="PF01478">
    <property type="entry name" value="Peptidase_A24"/>
    <property type="match status" value="1"/>
</dbReference>
<feature type="transmembrane region" description="Helical" evidence="7">
    <location>
        <begin position="71"/>
        <end position="90"/>
    </location>
</feature>
<feature type="domain" description="Prepilin peptidase A24 N-terminal" evidence="9">
    <location>
        <begin position="7"/>
        <end position="90"/>
    </location>
</feature>
<proteinExistence type="inferred from homology"/>
<evidence type="ECO:0000256" key="4">
    <source>
        <dbReference type="ARBA" id="ARBA00022692"/>
    </source>
</evidence>
<dbReference type="Proteomes" id="UP001619911">
    <property type="component" value="Unassembled WGS sequence"/>
</dbReference>
<evidence type="ECO:0000259" key="8">
    <source>
        <dbReference type="Pfam" id="PF01478"/>
    </source>
</evidence>
<evidence type="ECO:0000256" key="3">
    <source>
        <dbReference type="ARBA" id="ARBA00022475"/>
    </source>
</evidence>
<protein>
    <submittedName>
        <fullName evidence="10">Prepilin peptidase</fullName>
    </submittedName>
</protein>
<feature type="transmembrane region" description="Helical" evidence="7">
    <location>
        <begin position="220"/>
        <end position="245"/>
    </location>
</feature>
<dbReference type="Pfam" id="PF06750">
    <property type="entry name" value="A24_N_bact"/>
    <property type="match status" value="1"/>
</dbReference>
<dbReference type="PANTHER" id="PTHR30487:SF0">
    <property type="entry name" value="PREPILIN LEADER PEPTIDASE_N-METHYLTRANSFERASE-RELATED"/>
    <property type="match status" value="1"/>
</dbReference>
<dbReference type="RefSeq" id="WP_404314137.1">
    <property type="nucleotide sequence ID" value="NZ_JAUIYO010000001.1"/>
</dbReference>
<reference evidence="10 11" key="1">
    <citation type="submission" date="2023-07" db="EMBL/GenBank/DDBJ databases">
        <title>Bacillus lucianemedeirus sp. nov, a new species isolated from an immunobiological production facility.</title>
        <authorList>
            <person name="Costa L.V."/>
            <person name="Miranda R.V.S.L."/>
            <person name="Brandao M.L.L."/>
            <person name="Reis C.M.F."/>
            <person name="Frazao A.M."/>
            <person name="Cruz F.V."/>
            <person name="Baio P.V.P."/>
            <person name="Veras J.F.C."/>
            <person name="Ramos J.N."/>
            <person name="Vieira V."/>
        </authorList>
    </citation>
    <scope>NUCLEOTIDE SEQUENCE [LARGE SCALE GENOMIC DNA]</scope>
    <source>
        <strain evidence="10 11">B190/17</strain>
    </source>
</reference>
<evidence type="ECO:0000256" key="2">
    <source>
        <dbReference type="ARBA" id="ARBA00005801"/>
    </source>
</evidence>
<feature type="transmembrane region" description="Helical" evidence="7">
    <location>
        <begin position="6"/>
        <end position="25"/>
    </location>
</feature>
<comment type="similarity">
    <text evidence="2">Belongs to the peptidase A24 family.</text>
</comment>
<evidence type="ECO:0000256" key="6">
    <source>
        <dbReference type="ARBA" id="ARBA00023136"/>
    </source>
</evidence>
<evidence type="ECO:0000313" key="10">
    <source>
        <dbReference type="EMBL" id="MFK2824532.1"/>
    </source>
</evidence>
<dbReference type="Gene3D" id="1.20.120.1220">
    <property type="match status" value="1"/>
</dbReference>
<keyword evidence="3" id="KW-1003">Cell membrane</keyword>
<evidence type="ECO:0000256" key="7">
    <source>
        <dbReference type="SAM" id="Phobius"/>
    </source>
</evidence>
<feature type="transmembrane region" description="Helical" evidence="7">
    <location>
        <begin position="96"/>
        <end position="116"/>
    </location>
</feature>
<feature type="transmembrane region" description="Helical" evidence="7">
    <location>
        <begin position="123"/>
        <end position="140"/>
    </location>
</feature>
<organism evidence="10 11">
    <name type="scientific">Bacillus lumedeiriae</name>
    <dbReference type="NCBI Taxonomy" id="3058829"/>
    <lineage>
        <taxon>Bacteria</taxon>
        <taxon>Bacillati</taxon>
        <taxon>Bacillota</taxon>
        <taxon>Bacilli</taxon>
        <taxon>Bacillales</taxon>
        <taxon>Bacillaceae</taxon>
        <taxon>Bacillus</taxon>
    </lineage>
</organism>